<dbReference type="InterPro" id="IPR020568">
    <property type="entry name" value="Ribosomal_Su5_D2-typ_SF"/>
</dbReference>
<keyword evidence="2" id="KW-0444">Lipid biosynthesis</keyword>
<evidence type="ECO:0000256" key="6">
    <source>
        <dbReference type="ARBA" id="ARBA00022840"/>
    </source>
</evidence>
<feature type="domain" description="GHMP kinase N-terminal" evidence="10">
    <location>
        <begin position="77"/>
        <end position="153"/>
    </location>
</feature>
<dbReference type="PANTHER" id="PTHR43290:SF2">
    <property type="entry name" value="MEVALONATE KINASE"/>
    <property type="match status" value="1"/>
</dbReference>
<evidence type="ECO:0000259" key="11">
    <source>
        <dbReference type="Pfam" id="PF08544"/>
    </source>
</evidence>
<dbReference type="Gene3D" id="3.30.230.10">
    <property type="match status" value="1"/>
</dbReference>
<feature type="domain" description="GHMP kinase C-terminal" evidence="11">
    <location>
        <begin position="221"/>
        <end position="299"/>
    </location>
</feature>
<comment type="pathway">
    <text evidence="9">Isoprenoid biosynthesis; isopentenyl diphosphate biosynthesis via mevalonate pathway; isopentenyl diphosphate from (R)-mevalonate: step 1/3.</text>
</comment>
<dbReference type="PANTHER" id="PTHR43290">
    <property type="entry name" value="MEVALONATE KINASE"/>
    <property type="match status" value="1"/>
</dbReference>
<organism evidence="12 13">
    <name type="scientific">Sporolactobacillus shoreicorticis</name>
    <dbReference type="NCBI Taxonomy" id="1923877"/>
    <lineage>
        <taxon>Bacteria</taxon>
        <taxon>Bacillati</taxon>
        <taxon>Bacillota</taxon>
        <taxon>Bacilli</taxon>
        <taxon>Bacillales</taxon>
        <taxon>Sporolactobacillaceae</taxon>
        <taxon>Sporolactobacillus</taxon>
    </lineage>
</organism>
<evidence type="ECO:0000256" key="1">
    <source>
        <dbReference type="ARBA" id="ARBA00022490"/>
    </source>
</evidence>
<evidence type="ECO:0000313" key="12">
    <source>
        <dbReference type="EMBL" id="MFD2692544.1"/>
    </source>
</evidence>
<sequence length="322" mass="34437">MSEYEAGIGTSSSKIILIGEHAVVYGQPAIAMPVPAVHAVAKTSRCLGPLRLQCTFYNGILSDGDGKIAGLKTIIPAALHVLKQPEKGLMISIDSTIPAERRMGSSAAIAISVVRSLFNYFETPLERKMLLTLVGLSEECCHGNPSGLDAAAASSTHPIFFMKEKRTEWIHHTLPSCLVIADTGLKGQTKRAVTALKQHLVQSVHARQKVNQLGALASHAKKALEATKEEILGRILLEAHLLLQELGVSHPALDHLVDTAMKDGALGAKMTGGGCGGCMIALVKDARKAQRLAKKLIDAGARRTWIQPLQDRELPSAPSLLH</sequence>
<dbReference type="InterPro" id="IPR006204">
    <property type="entry name" value="GHMP_kinase_N_dom"/>
</dbReference>
<gene>
    <name evidence="12" type="primary">mvk</name>
    <name evidence="12" type="ORF">ACFSUE_02640</name>
</gene>
<keyword evidence="5 12" id="KW-0418">Kinase</keyword>
<dbReference type="SUPFAM" id="SSF55060">
    <property type="entry name" value="GHMP Kinase, C-terminal domain"/>
    <property type="match status" value="1"/>
</dbReference>
<dbReference type="Proteomes" id="UP001597399">
    <property type="component" value="Unassembled WGS sequence"/>
</dbReference>
<dbReference type="NCBIfam" id="TIGR00549">
    <property type="entry name" value="mevalon_kin"/>
    <property type="match status" value="1"/>
</dbReference>
<evidence type="ECO:0000256" key="5">
    <source>
        <dbReference type="ARBA" id="ARBA00022777"/>
    </source>
</evidence>
<dbReference type="Pfam" id="PF00288">
    <property type="entry name" value="GHMP_kinases_N"/>
    <property type="match status" value="1"/>
</dbReference>
<dbReference type="GO" id="GO:0004496">
    <property type="term" value="F:mevalonate kinase activity"/>
    <property type="evidence" value="ECO:0007669"/>
    <property type="project" value="UniProtKB-EC"/>
</dbReference>
<accession>A0ABW5RYG5</accession>
<keyword evidence="4" id="KW-0547">Nucleotide-binding</keyword>
<comment type="caution">
    <text evidence="12">The sequence shown here is derived from an EMBL/GenBank/DDBJ whole genome shotgun (WGS) entry which is preliminary data.</text>
</comment>
<reference evidence="13" key="1">
    <citation type="journal article" date="2019" name="Int. J. Syst. Evol. Microbiol.">
        <title>The Global Catalogue of Microorganisms (GCM) 10K type strain sequencing project: providing services to taxonomists for standard genome sequencing and annotation.</title>
        <authorList>
            <consortium name="The Broad Institute Genomics Platform"/>
            <consortium name="The Broad Institute Genome Sequencing Center for Infectious Disease"/>
            <person name="Wu L."/>
            <person name="Ma J."/>
        </authorList>
    </citation>
    <scope>NUCLEOTIDE SEQUENCE [LARGE SCALE GENOMIC DNA]</scope>
    <source>
        <strain evidence="13">TISTR 2466</strain>
    </source>
</reference>
<dbReference type="PRINTS" id="PR00959">
    <property type="entry name" value="MEVGALKINASE"/>
</dbReference>
<dbReference type="InterPro" id="IPR014721">
    <property type="entry name" value="Ribsml_uS5_D2-typ_fold_subgr"/>
</dbReference>
<keyword evidence="13" id="KW-1185">Reference proteome</keyword>
<keyword evidence="8" id="KW-0443">Lipid metabolism</keyword>
<keyword evidence="7" id="KW-0460">Magnesium</keyword>
<evidence type="ECO:0000259" key="10">
    <source>
        <dbReference type="Pfam" id="PF00288"/>
    </source>
</evidence>
<evidence type="ECO:0000256" key="2">
    <source>
        <dbReference type="ARBA" id="ARBA00022516"/>
    </source>
</evidence>
<keyword evidence="3 12" id="KW-0808">Transferase</keyword>
<name>A0ABW5RYG5_9BACL</name>
<dbReference type="SUPFAM" id="SSF54211">
    <property type="entry name" value="Ribosomal protein S5 domain 2-like"/>
    <property type="match status" value="1"/>
</dbReference>
<evidence type="ECO:0000313" key="13">
    <source>
        <dbReference type="Proteomes" id="UP001597399"/>
    </source>
</evidence>
<proteinExistence type="predicted"/>
<keyword evidence="1" id="KW-0963">Cytoplasm</keyword>
<keyword evidence="6" id="KW-0067">ATP-binding</keyword>
<dbReference type="Gene3D" id="3.30.70.890">
    <property type="entry name" value="GHMP kinase, C-terminal domain"/>
    <property type="match status" value="1"/>
</dbReference>
<dbReference type="EC" id="2.7.1.36" evidence="12"/>
<dbReference type="RefSeq" id="WP_381530795.1">
    <property type="nucleotide sequence ID" value="NZ_JBHUMQ010000003.1"/>
</dbReference>
<dbReference type="InterPro" id="IPR036554">
    <property type="entry name" value="GHMP_kinase_C_sf"/>
</dbReference>
<evidence type="ECO:0000256" key="8">
    <source>
        <dbReference type="ARBA" id="ARBA00023098"/>
    </source>
</evidence>
<protein>
    <submittedName>
        <fullName evidence="12">Mevalonate kinase</fullName>
        <ecNumber evidence="12">2.7.1.36</ecNumber>
    </submittedName>
</protein>
<dbReference type="Pfam" id="PF08544">
    <property type="entry name" value="GHMP_kinases_C"/>
    <property type="match status" value="1"/>
</dbReference>
<evidence type="ECO:0000256" key="7">
    <source>
        <dbReference type="ARBA" id="ARBA00022842"/>
    </source>
</evidence>
<evidence type="ECO:0000256" key="4">
    <source>
        <dbReference type="ARBA" id="ARBA00022741"/>
    </source>
</evidence>
<dbReference type="InterPro" id="IPR006205">
    <property type="entry name" value="Mev_gal_kin"/>
</dbReference>
<dbReference type="InterPro" id="IPR013750">
    <property type="entry name" value="GHMP_kinase_C_dom"/>
</dbReference>
<evidence type="ECO:0000256" key="9">
    <source>
        <dbReference type="ARBA" id="ARBA00029438"/>
    </source>
</evidence>
<dbReference type="EMBL" id="JBHUMQ010000003">
    <property type="protein sequence ID" value="MFD2692544.1"/>
    <property type="molecule type" value="Genomic_DNA"/>
</dbReference>
<evidence type="ECO:0000256" key="3">
    <source>
        <dbReference type="ARBA" id="ARBA00022679"/>
    </source>
</evidence>